<reference evidence="1" key="1">
    <citation type="journal article" date="2015" name="Nature">
        <title>Complex archaea that bridge the gap between prokaryotes and eukaryotes.</title>
        <authorList>
            <person name="Spang A."/>
            <person name="Saw J.H."/>
            <person name="Jorgensen S.L."/>
            <person name="Zaremba-Niedzwiedzka K."/>
            <person name="Martijn J."/>
            <person name="Lind A.E."/>
            <person name="van Eijk R."/>
            <person name="Schleper C."/>
            <person name="Guy L."/>
            <person name="Ettema T.J."/>
        </authorList>
    </citation>
    <scope>NUCLEOTIDE SEQUENCE</scope>
</reference>
<organism evidence="1">
    <name type="scientific">marine sediment metagenome</name>
    <dbReference type="NCBI Taxonomy" id="412755"/>
    <lineage>
        <taxon>unclassified sequences</taxon>
        <taxon>metagenomes</taxon>
        <taxon>ecological metagenomes</taxon>
    </lineage>
</organism>
<accession>A0A0F8VRN7</accession>
<dbReference type="EMBL" id="LAZR01069790">
    <property type="protein sequence ID" value="KKK47018.1"/>
    <property type="molecule type" value="Genomic_DNA"/>
</dbReference>
<name>A0A0F8VRN7_9ZZZZ</name>
<protein>
    <submittedName>
        <fullName evidence="1">Uncharacterized protein</fullName>
    </submittedName>
</protein>
<dbReference type="AlphaFoldDB" id="A0A0F8VRN7"/>
<gene>
    <name evidence="1" type="ORF">LCGC14_3159400</name>
</gene>
<feature type="non-terminal residue" evidence="1">
    <location>
        <position position="1"/>
    </location>
</feature>
<evidence type="ECO:0000313" key="1">
    <source>
        <dbReference type="EMBL" id="KKK47018.1"/>
    </source>
</evidence>
<proteinExistence type="predicted"/>
<sequence length="41" mass="4083">TGCDESPLCSDGLGRAKAPLGEVVANGKLVALSENSDFGCT</sequence>
<comment type="caution">
    <text evidence="1">The sequence shown here is derived from an EMBL/GenBank/DDBJ whole genome shotgun (WGS) entry which is preliminary data.</text>
</comment>